<name>A0A087UCG7_STEMI</name>
<evidence type="ECO:0000256" key="5">
    <source>
        <dbReference type="ARBA" id="ARBA00023157"/>
    </source>
</evidence>
<keyword evidence="3" id="KW-0732">Signal</keyword>
<evidence type="ECO:0000256" key="3">
    <source>
        <dbReference type="ARBA" id="ARBA00022729"/>
    </source>
</evidence>
<dbReference type="EMBL" id="KK119202">
    <property type="protein sequence ID" value="KFM75056.1"/>
    <property type="molecule type" value="Genomic_DNA"/>
</dbReference>
<keyword evidence="4" id="KW-0654">Proteoglycan</keyword>
<keyword evidence="2" id="KW-0964">Secreted</keyword>
<dbReference type="Gene3D" id="3.80.10.10">
    <property type="entry name" value="Ribonuclease Inhibitor"/>
    <property type="match status" value="1"/>
</dbReference>
<dbReference type="PANTHER" id="PTHR46269">
    <property type="entry name" value="EPIPHYCAN-RELATED"/>
    <property type="match status" value="1"/>
</dbReference>
<dbReference type="InterPro" id="IPR043547">
    <property type="entry name" value="Mimecan/Epiphycan/Opticin"/>
</dbReference>
<dbReference type="InterPro" id="IPR032675">
    <property type="entry name" value="LRR_dom_sf"/>
</dbReference>
<evidence type="ECO:0000313" key="7">
    <source>
        <dbReference type="EMBL" id="KFM75056.1"/>
    </source>
</evidence>
<keyword evidence="5" id="KW-1015">Disulfide bond</keyword>
<gene>
    <name evidence="7" type="ORF">X975_08365</name>
</gene>
<sequence>MQQCAQTAHLLLIMCNNLDSKVPCFLRKKNYFFSRYNKIRQLPKDMFSEMPALRDVNLNSNLIHVINEDTWSPVLSKLNSLSLEANPIHCNADIFWVCQANIEAVSAKCQAPAAKKGT</sequence>
<evidence type="ECO:0000256" key="1">
    <source>
        <dbReference type="ARBA" id="ARBA00004613"/>
    </source>
</evidence>
<dbReference type="SUPFAM" id="SSF52058">
    <property type="entry name" value="L domain-like"/>
    <property type="match status" value="1"/>
</dbReference>
<dbReference type="STRING" id="407821.A0A087UCG7"/>
<evidence type="ECO:0000256" key="6">
    <source>
        <dbReference type="ARBA" id="ARBA00023180"/>
    </source>
</evidence>
<accession>A0A087UCG7</accession>
<dbReference type="GO" id="GO:0061975">
    <property type="term" value="P:articular cartilage development"/>
    <property type="evidence" value="ECO:0007669"/>
    <property type="project" value="TreeGrafter"/>
</dbReference>
<protein>
    <submittedName>
        <fullName evidence="7">Immunoglobulin superfamily containing leucine-rich repeat protein</fullName>
    </submittedName>
</protein>
<evidence type="ECO:0000256" key="4">
    <source>
        <dbReference type="ARBA" id="ARBA00022974"/>
    </source>
</evidence>
<keyword evidence="8" id="KW-1185">Reference proteome</keyword>
<proteinExistence type="predicted"/>
<keyword evidence="6" id="KW-0325">Glycoprotein</keyword>
<dbReference type="Pfam" id="PF13855">
    <property type="entry name" value="LRR_8"/>
    <property type="match status" value="1"/>
</dbReference>
<dbReference type="GO" id="GO:0005615">
    <property type="term" value="C:extracellular space"/>
    <property type="evidence" value="ECO:0007669"/>
    <property type="project" value="TreeGrafter"/>
</dbReference>
<comment type="subcellular location">
    <subcellularLocation>
        <location evidence="1">Secreted</location>
    </subcellularLocation>
</comment>
<dbReference type="InterPro" id="IPR001611">
    <property type="entry name" value="Leu-rich_rpt"/>
</dbReference>
<dbReference type="GO" id="GO:0031012">
    <property type="term" value="C:extracellular matrix"/>
    <property type="evidence" value="ECO:0007669"/>
    <property type="project" value="TreeGrafter"/>
</dbReference>
<dbReference type="OrthoDB" id="6424150at2759"/>
<evidence type="ECO:0000256" key="2">
    <source>
        <dbReference type="ARBA" id="ARBA00022525"/>
    </source>
</evidence>
<evidence type="ECO:0000313" key="8">
    <source>
        <dbReference type="Proteomes" id="UP000054359"/>
    </source>
</evidence>
<organism evidence="7 8">
    <name type="scientific">Stegodyphus mimosarum</name>
    <name type="common">African social velvet spider</name>
    <dbReference type="NCBI Taxonomy" id="407821"/>
    <lineage>
        <taxon>Eukaryota</taxon>
        <taxon>Metazoa</taxon>
        <taxon>Ecdysozoa</taxon>
        <taxon>Arthropoda</taxon>
        <taxon>Chelicerata</taxon>
        <taxon>Arachnida</taxon>
        <taxon>Araneae</taxon>
        <taxon>Araneomorphae</taxon>
        <taxon>Entelegynae</taxon>
        <taxon>Eresoidea</taxon>
        <taxon>Eresidae</taxon>
        <taxon>Stegodyphus</taxon>
    </lineage>
</organism>
<dbReference type="Proteomes" id="UP000054359">
    <property type="component" value="Unassembled WGS sequence"/>
</dbReference>
<dbReference type="PANTHER" id="PTHR46269:SF1">
    <property type="entry name" value="MIMECAN"/>
    <property type="match status" value="1"/>
</dbReference>
<feature type="non-terminal residue" evidence="7">
    <location>
        <position position="118"/>
    </location>
</feature>
<dbReference type="AlphaFoldDB" id="A0A087UCG7"/>
<reference evidence="7 8" key="1">
    <citation type="submission" date="2013-11" db="EMBL/GenBank/DDBJ databases">
        <title>Genome sequencing of Stegodyphus mimosarum.</title>
        <authorList>
            <person name="Bechsgaard J."/>
        </authorList>
    </citation>
    <scope>NUCLEOTIDE SEQUENCE [LARGE SCALE GENOMIC DNA]</scope>
</reference>